<dbReference type="PANTHER" id="PTHR13140:SF792">
    <property type="entry name" value="MYOSIN-9"/>
    <property type="match status" value="1"/>
</dbReference>
<reference evidence="6 7" key="1">
    <citation type="submission" date="2024-06" db="EMBL/GenBank/DDBJ databases">
        <title>A chromosome level genome sequence of Diviner's sage (Salvia divinorum).</title>
        <authorList>
            <person name="Ford S.A."/>
            <person name="Ro D.-K."/>
            <person name="Ness R.W."/>
            <person name="Phillips M.A."/>
        </authorList>
    </citation>
    <scope>NUCLEOTIDE SEQUENCE [LARGE SCALE GENOMIC DNA]</scope>
    <source>
        <strain evidence="6">SAF-2024a</strain>
        <tissue evidence="6">Leaf</tissue>
    </source>
</reference>
<evidence type="ECO:0000256" key="3">
    <source>
        <dbReference type="ARBA" id="ARBA00023203"/>
    </source>
</evidence>
<evidence type="ECO:0000313" key="6">
    <source>
        <dbReference type="EMBL" id="KAL1549696.1"/>
    </source>
</evidence>
<organism evidence="6 7">
    <name type="scientific">Salvia divinorum</name>
    <name type="common">Maria pastora</name>
    <name type="synonym">Diviner's sage</name>
    <dbReference type="NCBI Taxonomy" id="28513"/>
    <lineage>
        <taxon>Eukaryota</taxon>
        <taxon>Viridiplantae</taxon>
        <taxon>Streptophyta</taxon>
        <taxon>Embryophyta</taxon>
        <taxon>Tracheophyta</taxon>
        <taxon>Spermatophyta</taxon>
        <taxon>Magnoliopsida</taxon>
        <taxon>eudicotyledons</taxon>
        <taxon>Gunneridae</taxon>
        <taxon>Pentapetalae</taxon>
        <taxon>asterids</taxon>
        <taxon>lamiids</taxon>
        <taxon>Lamiales</taxon>
        <taxon>Lamiaceae</taxon>
        <taxon>Nepetoideae</taxon>
        <taxon>Mentheae</taxon>
        <taxon>Salviinae</taxon>
        <taxon>Salvia</taxon>
        <taxon>Salvia subgen. Calosphace</taxon>
    </lineage>
</organism>
<dbReference type="Proteomes" id="UP001567538">
    <property type="component" value="Unassembled WGS sequence"/>
</dbReference>
<dbReference type="GO" id="GO:0005524">
    <property type="term" value="F:ATP binding"/>
    <property type="evidence" value="ECO:0007669"/>
    <property type="project" value="UniProtKB-KW"/>
</dbReference>
<comment type="caution">
    <text evidence="4">Lacks conserved residue(s) required for the propagation of feature annotation.</text>
</comment>
<dbReference type="PROSITE" id="PS51456">
    <property type="entry name" value="MYOSIN_MOTOR"/>
    <property type="match status" value="1"/>
</dbReference>
<evidence type="ECO:0000256" key="2">
    <source>
        <dbReference type="ARBA" id="ARBA00022840"/>
    </source>
</evidence>
<evidence type="ECO:0000313" key="7">
    <source>
        <dbReference type="Proteomes" id="UP001567538"/>
    </source>
</evidence>
<dbReference type="Gene3D" id="1.20.58.530">
    <property type="match status" value="1"/>
</dbReference>
<dbReference type="GO" id="GO:0003779">
    <property type="term" value="F:actin binding"/>
    <property type="evidence" value="ECO:0007669"/>
    <property type="project" value="UniProtKB-KW"/>
</dbReference>
<dbReference type="InterPro" id="IPR027417">
    <property type="entry name" value="P-loop_NTPase"/>
</dbReference>
<keyword evidence="1" id="KW-0547">Nucleotide-binding</keyword>
<comment type="caution">
    <text evidence="6">The sequence shown here is derived from an EMBL/GenBank/DDBJ whole genome shotgun (WGS) entry which is preliminary data.</text>
</comment>
<dbReference type="PANTHER" id="PTHR13140">
    <property type="entry name" value="MYOSIN"/>
    <property type="match status" value="1"/>
</dbReference>
<dbReference type="InterPro" id="IPR001609">
    <property type="entry name" value="Myosin_head_motor_dom-like"/>
</dbReference>
<dbReference type="GO" id="GO:0016459">
    <property type="term" value="C:myosin complex"/>
    <property type="evidence" value="ECO:0007669"/>
    <property type="project" value="UniProtKB-KW"/>
</dbReference>
<evidence type="ECO:0000256" key="4">
    <source>
        <dbReference type="PROSITE-ProRule" id="PRU00782"/>
    </source>
</evidence>
<keyword evidence="3 4" id="KW-0009">Actin-binding</keyword>
<feature type="domain" description="Myosin motor" evidence="5">
    <location>
        <begin position="1"/>
        <end position="47"/>
    </location>
</feature>
<dbReference type="EMBL" id="JBEAFC010000007">
    <property type="protein sequence ID" value="KAL1549696.1"/>
    <property type="molecule type" value="Genomic_DNA"/>
</dbReference>
<proteinExistence type="inferred from homology"/>
<keyword evidence="7" id="KW-1185">Reference proteome</keyword>
<gene>
    <name evidence="6" type="ORF">AAHA92_17768</name>
</gene>
<keyword evidence="4" id="KW-0505">Motor protein</keyword>
<dbReference type="Gene3D" id="1.20.120.720">
    <property type="entry name" value="Myosin VI head, motor domain, U50 subdomain"/>
    <property type="match status" value="1"/>
</dbReference>
<dbReference type="AlphaFoldDB" id="A0ABD1GZV0"/>
<evidence type="ECO:0000259" key="5">
    <source>
        <dbReference type="PROSITE" id="PS51456"/>
    </source>
</evidence>
<comment type="similarity">
    <text evidence="4">Belongs to the TRAFAC class myosin-kinesin ATPase superfamily. Myosin family.</text>
</comment>
<protein>
    <recommendedName>
        <fullName evidence="5">Myosin motor domain-containing protein</fullName>
    </recommendedName>
</protein>
<name>A0ABD1GZV0_SALDI</name>
<keyword evidence="4" id="KW-0518">Myosin</keyword>
<keyword evidence="2" id="KW-0067">ATP-binding</keyword>
<evidence type="ECO:0000256" key="1">
    <source>
        <dbReference type="ARBA" id="ARBA00022741"/>
    </source>
</evidence>
<dbReference type="SUPFAM" id="SSF52540">
    <property type="entry name" value="P-loop containing nucleoside triphosphate hydrolases"/>
    <property type="match status" value="1"/>
</dbReference>
<accession>A0ABD1GZV0</accession>
<sequence length="203" mass="23200">MFPKSTHETFCNKLYQTFKVHKRFIKPKLSRTDFTIGHYAGEACYVTLTLYRLFVLKSQGFQVLPNVAGLFPPIAEESSKSSKFSSIGSRFKLQLQQLMETLSATDPHYVRSAALWWCFRGNQDQLFALLATEALQGSYDEKLACKKILEKKGIKRFPGYSLQCPFAHRQILCHHHPPVCLHFSSIFAMVLESKMEKLMATPG</sequence>